<evidence type="ECO:0000256" key="6">
    <source>
        <dbReference type="ARBA" id="ARBA00023163"/>
    </source>
</evidence>
<comment type="subcellular location">
    <subcellularLocation>
        <location evidence="1">Nucleus</location>
    </subcellularLocation>
</comment>
<dbReference type="PANTHER" id="PTHR13808:SF1">
    <property type="entry name" value="HISTONE ACETYLTRANSFERASE"/>
    <property type="match status" value="1"/>
</dbReference>
<evidence type="ECO:0000256" key="3">
    <source>
        <dbReference type="ARBA" id="ARBA00022679"/>
    </source>
</evidence>
<dbReference type="AlphaFoldDB" id="A0A2K1JP90"/>
<sequence length="222" mass="26085">MGERKQLLPSADLDAKDLPKTFLSDHLEQRWTCKLKQERAERAKAQGKKPMSAEALVVRVVSSVDKKLEVKQRFLEIFQGDYPTEYPYKSKLGEYIFPMKEDFIMVHMHHACSHCRLFIVCGRRWVCKQCKSFRCYDAEQKLDERDRHPITMRELHSFQSVEIHDVPSDTKDKDEFMESEFFDSRQAFLIWCQGNHYQYDTFVHDGASPFAQPNSSCICGML</sequence>
<reference evidence="10 12" key="2">
    <citation type="journal article" date="2018" name="Plant J.">
        <title>The Physcomitrella patens chromosome-scale assembly reveals moss genome structure and evolution.</title>
        <authorList>
            <person name="Lang D."/>
            <person name="Ullrich K.K."/>
            <person name="Murat F."/>
            <person name="Fuchs J."/>
            <person name="Jenkins J."/>
            <person name="Haas F.B."/>
            <person name="Piednoel M."/>
            <person name="Gundlach H."/>
            <person name="Van Bel M."/>
            <person name="Meyberg R."/>
            <person name="Vives C."/>
            <person name="Morata J."/>
            <person name="Symeonidi A."/>
            <person name="Hiss M."/>
            <person name="Muchero W."/>
            <person name="Kamisugi Y."/>
            <person name="Saleh O."/>
            <person name="Blanc G."/>
            <person name="Decker E.L."/>
            <person name="van Gessel N."/>
            <person name="Grimwood J."/>
            <person name="Hayes R.D."/>
            <person name="Graham S.W."/>
            <person name="Gunter L.E."/>
            <person name="McDaniel S.F."/>
            <person name="Hoernstein S.N.W."/>
            <person name="Larsson A."/>
            <person name="Li F.W."/>
            <person name="Perroud P.F."/>
            <person name="Phillips J."/>
            <person name="Ranjan P."/>
            <person name="Rokshar D.S."/>
            <person name="Rothfels C.J."/>
            <person name="Schneider L."/>
            <person name="Shu S."/>
            <person name="Stevenson D.W."/>
            <person name="Thummler F."/>
            <person name="Tillich M."/>
            <person name="Villarreal Aguilar J.C."/>
            <person name="Widiez T."/>
            <person name="Wong G.K."/>
            <person name="Wymore A."/>
            <person name="Zhang Y."/>
            <person name="Zimmer A.D."/>
            <person name="Quatrano R.S."/>
            <person name="Mayer K.F.X."/>
            <person name="Goodstein D."/>
            <person name="Casacuberta J.M."/>
            <person name="Vandepoele K."/>
            <person name="Reski R."/>
            <person name="Cuming A.C."/>
            <person name="Tuskan G.A."/>
            <person name="Maumus F."/>
            <person name="Salse J."/>
            <person name="Schmutz J."/>
            <person name="Rensing S.A."/>
        </authorList>
    </citation>
    <scope>NUCLEOTIDE SEQUENCE [LARGE SCALE GENOMIC DNA]</scope>
    <source>
        <strain evidence="11 12">cv. Gransden 2004</strain>
    </source>
</reference>
<evidence type="ECO:0000256" key="4">
    <source>
        <dbReference type="ARBA" id="ARBA00022853"/>
    </source>
</evidence>
<feature type="domain" description="CBP/p300-type HAT" evidence="9">
    <location>
        <begin position="1"/>
        <end position="222"/>
    </location>
</feature>
<evidence type="ECO:0000313" key="11">
    <source>
        <dbReference type="EnsemblPlants" id="Pp3c12_3350V3.1"/>
    </source>
</evidence>
<reference evidence="10 12" key="1">
    <citation type="journal article" date="2008" name="Science">
        <title>The Physcomitrella genome reveals evolutionary insights into the conquest of land by plants.</title>
        <authorList>
            <person name="Rensing S."/>
            <person name="Lang D."/>
            <person name="Zimmer A."/>
            <person name="Terry A."/>
            <person name="Salamov A."/>
            <person name="Shapiro H."/>
            <person name="Nishiyama T."/>
            <person name="Perroud P.-F."/>
            <person name="Lindquist E."/>
            <person name="Kamisugi Y."/>
            <person name="Tanahashi T."/>
            <person name="Sakakibara K."/>
            <person name="Fujita T."/>
            <person name="Oishi K."/>
            <person name="Shin-I T."/>
            <person name="Kuroki Y."/>
            <person name="Toyoda A."/>
            <person name="Suzuki Y."/>
            <person name="Hashimoto A."/>
            <person name="Yamaguchi K."/>
            <person name="Sugano A."/>
            <person name="Kohara Y."/>
            <person name="Fujiyama A."/>
            <person name="Anterola A."/>
            <person name="Aoki S."/>
            <person name="Ashton N."/>
            <person name="Barbazuk W.B."/>
            <person name="Barker E."/>
            <person name="Bennetzen J."/>
            <person name="Bezanilla M."/>
            <person name="Blankenship R."/>
            <person name="Cho S.H."/>
            <person name="Dutcher S."/>
            <person name="Estelle M."/>
            <person name="Fawcett J.A."/>
            <person name="Gundlach H."/>
            <person name="Hanada K."/>
            <person name="Heyl A."/>
            <person name="Hicks K.A."/>
            <person name="Hugh J."/>
            <person name="Lohr M."/>
            <person name="Mayer K."/>
            <person name="Melkozernov A."/>
            <person name="Murata T."/>
            <person name="Nelson D."/>
            <person name="Pils B."/>
            <person name="Prigge M."/>
            <person name="Reiss B."/>
            <person name="Renner T."/>
            <person name="Rombauts S."/>
            <person name="Rushton P."/>
            <person name="Sanderfoot A."/>
            <person name="Schween G."/>
            <person name="Shiu S.-H."/>
            <person name="Stueber K."/>
            <person name="Theodoulou F.L."/>
            <person name="Tu H."/>
            <person name="Van de Peer Y."/>
            <person name="Verrier P.J."/>
            <person name="Waters E."/>
            <person name="Wood A."/>
            <person name="Yang L."/>
            <person name="Cove D."/>
            <person name="Cuming A."/>
            <person name="Hasebe M."/>
            <person name="Lucas S."/>
            <person name="Mishler D.B."/>
            <person name="Reski R."/>
            <person name="Grigoriev I."/>
            <person name="Quatrano R.S."/>
            <person name="Boore J.L."/>
        </authorList>
    </citation>
    <scope>NUCLEOTIDE SEQUENCE [LARGE SCALE GENOMIC DNA]</scope>
    <source>
        <strain evidence="11 12">cv. Gransden 2004</strain>
    </source>
</reference>
<protein>
    <recommendedName>
        <fullName evidence="2">histone acetyltransferase</fullName>
        <ecNumber evidence="2">2.3.1.48</ecNumber>
    </recommendedName>
</protein>
<dbReference type="EnsemblPlants" id="Pp3c12_3350V3.1">
    <property type="protein sequence ID" value="Pp3c12_3350V3.1"/>
    <property type="gene ID" value="Pp3c12_3350"/>
</dbReference>
<dbReference type="PROSITE" id="PS51727">
    <property type="entry name" value="CBP_P300_HAT"/>
    <property type="match status" value="1"/>
</dbReference>
<dbReference type="InterPro" id="IPR031162">
    <property type="entry name" value="CBP_P300_HAT"/>
</dbReference>
<evidence type="ECO:0000256" key="5">
    <source>
        <dbReference type="ARBA" id="ARBA00023015"/>
    </source>
</evidence>
<dbReference type="InParanoid" id="A0A2K1JP90"/>
<dbReference type="SUPFAM" id="SSF57850">
    <property type="entry name" value="RING/U-box"/>
    <property type="match status" value="1"/>
</dbReference>
<dbReference type="EMBL" id="ABEU02000012">
    <property type="protein sequence ID" value="PNR43370.1"/>
    <property type="molecule type" value="Genomic_DNA"/>
</dbReference>
<gene>
    <name evidence="10" type="ORF">PHYPA_015750</name>
</gene>
<keyword evidence="3" id="KW-0808">Transferase</keyword>
<evidence type="ECO:0000256" key="1">
    <source>
        <dbReference type="ARBA" id="ARBA00004123"/>
    </source>
</evidence>
<dbReference type="STRING" id="3218.A0A2K1JP90"/>
<dbReference type="GO" id="GO:0005634">
    <property type="term" value="C:nucleus"/>
    <property type="evidence" value="ECO:0007669"/>
    <property type="project" value="UniProtKB-SubCell"/>
</dbReference>
<dbReference type="PaxDb" id="3218-PP1S404_36V6.1"/>
<dbReference type="PANTHER" id="PTHR13808">
    <property type="entry name" value="CBP/P300-RELATED"/>
    <property type="match status" value="1"/>
</dbReference>
<evidence type="ECO:0000256" key="2">
    <source>
        <dbReference type="ARBA" id="ARBA00013184"/>
    </source>
</evidence>
<name>A0A2K1JP90_PHYPA</name>
<keyword evidence="4" id="KW-0156">Chromatin regulator</keyword>
<reference evidence="11" key="3">
    <citation type="submission" date="2020-12" db="UniProtKB">
        <authorList>
            <consortium name="EnsemblPlants"/>
        </authorList>
    </citation>
    <scope>IDENTIFICATION</scope>
</reference>
<keyword evidence="5" id="KW-0805">Transcription regulation</keyword>
<dbReference type="EC" id="2.3.1.48" evidence="2"/>
<organism evidence="10">
    <name type="scientific">Physcomitrium patens</name>
    <name type="common">Spreading-leaved earth moss</name>
    <name type="synonym">Physcomitrella patens</name>
    <dbReference type="NCBI Taxonomy" id="3218"/>
    <lineage>
        <taxon>Eukaryota</taxon>
        <taxon>Viridiplantae</taxon>
        <taxon>Streptophyta</taxon>
        <taxon>Embryophyta</taxon>
        <taxon>Bryophyta</taxon>
        <taxon>Bryophytina</taxon>
        <taxon>Bryopsida</taxon>
        <taxon>Funariidae</taxon>
        <taxon>Funariales</taxon>
        <taxon>Funariaceae</taxon>
        <taxon>Physcomitrium</taxon>
    </lineage>
</organism>
<accession>A0A2K1JP90</accession>
<evidence type="ECO:0000256" key="8">
    <source>
        <dbReference type="ARBA" id="ARBA00048017"/>
    </source>
</evidence>
<evidence type="ECO:0000313" key="10">
    <source>
        <dbReference type="EMBL" id="PNR43370.1"/>
    </source>
</evidence>
<evidence type="ECO:0000256" key="7">
    <source>
        <dbReference type="ARBA" id="ARBA00023242"/>
    </source>
</evidence>
<dbReference type="Proteomes" id="UP000006727">
    <property type="component" value="Chromosome 12"/>
</dbReference>
<comment type="catalytic activity">
    <reaction evidence="8">
        <text>L-lysyl-[protein] + acetyl-CoA = N(6)-acetyl-L-lysyl-[protein] + CoA + H(+)</text>
        <dbReference type="Rhea" id="RHEA:45948"/>
        <dbReference type="Rhea" id="RHEA-COMP:9752"/>
        <dbReference type="Rhea" id="RHEA-COMP:10731"/>
        <dbReference type="ChEBI" id="CHEBI:15378"/>
        <dbReference type="ChEBI" id="CHEBI:29969"/>
        <dbReference type="ChEBI" id="CHEBI:57287"/>
        <dbReference type="ChEBI" id="CHEBI:57288"/>
        <dbReference type="ChEBI" id="CHEBI:61930"/>
        <dbReference type="EC" id="2.3.1.48"/>
    </reaction>
</comment>
<dbReference type="GO" id="GO:0004402">
    <property type="term" value="F:histone acetyltransferase activity"/>
    <property type="evidence" value="ECO:0007669"/>
    <property type="project" value="InterPro"/>
</dbReference>
<dbReference type="Gramene" id="Pp3c12_3350V3.1">
    <property type="protein sequence ID" value="Pp3c12_3350V3.1"/>
    <property type="gene ID" value="Pp3c12_3350"/>
</dbReference>
<evidence type="ECO:0000313" key="12">
    <source>
        <dbReference type="Proteomes" id="UP000006727"/>
    </source>
</evidence>
<proteinExistence type="predicted"/>
<keyword evidence="6" id="KW-0804">Transcription</keyword>
<dbReference type="InterPro" id="IPR013178">
    <property type="entry name" value="Histone_AcTrfase_Rtt109/CBP"/>
</dbReference>
<keyword evidence="7" id="KW-0539">Nucleus</keyword>
<keyword evidence="12" id="KW-1185">Reference proteome</keyword>
<dbReference type="GO" id="GO:0006355">
    <property type="term" value="P:regulation of DNA-templated transcription"/>
    <property type="evidence" value="ECO:0007669"/>
    <property type="project" value="InterPro"/>
</dbReference>
<evidence type="ECO:0000259" key="9">
    <source>
        <dbReference type="PROSITE" id="PS51727"/>
    </source>
</evidence>